<dbReference type="Proteomes" id="UP001054945">
    <property type="component" value="Unassembled WGS sequence"/>
</dbReference>
<proteinExistence type="predicted"/>
<feature type="compositionally biased region" description="Basic and acidic residues" evidence="1">
    <location>
        <begin position="83"/>
        <end position="97"/>
    </location>
</feature>
<keyword evidence="3" id="KW-1185">Reference proteome</keyword>
<reference evidence="2 3" key="1">
    <citation type="submission" date="2021-06" db="EMBL/GenBank/DDBJ databases">
        <title>Caerostris extrusa draft genome.</title>
        <authorList>
            <person name="Kono N."/>
            <person name="Arakawa K."/>
        </authorList>
    </citation>
    <scope>NUCLEOTIDE SEQUENCE [LARGE SCALE GENOMIC DNA]</scope>
</reference>
<protein>
    <submittedName>
        <fullName evidence="2">Uncharacterized protein</fullName>
    </submittedName>
</protein>
<organism evidence="2 3">
    <name type="scientific">Caerostris extrusa</name>
    <name type="common">Bark spider</name>
    <name type="synonym">Caerostris bankana</name>
    <dbReference type="NCBI Taxonomy" id="172846"/>
    <lineage>
        <taxon>Eukaryota</taxon>
        <taxon>Metazoa</taxon>
        <taxon>Ecdysozoa</taxon>
        <taxon>Arthropoda</taxon>
        <taxon>Chelicerata</taxon>
        <taxon>Arachnida</taxon>
        <taxon>Araneae</taxon>
        <taxon>Araneomorphae</taxon>
        <taxon>Entelegynae</taxon>
        <taxon>Araneoidea</taxon>
        <taxon>Araneidae</taxon>
        <taxon>Caerostris</taxon>
    </lineage>
</organism>
<evidence type="ECO:0000256" key="1">
    <source>
        <dbReference type="SAM" id="MobiDB-lite"/>
    </source>
</evidence>
<gene>
    <name evidence="2" type="ORF">CEXT_336431</name>
</gene>
<dbReference type="AlphaFoldDB" id="A0AAV4NKG5"/>
<dbReference type="EMBL" id="BPLR01003454">
    <property type="protein sequence ID" value="GIX84825.1"/>
    <property type="molecule type" value="Genomic_DNA"/>
</dbReference>
<evidence type="ECO:0000313" key="3">
    <source>
        <dbReference type="Proteomes" id="UP001054945"/>
    </source>
</evidence>
<evidence type="ECO:0000313" key="2">
    <source>
        <dbReference type="EMBL" id="GIX84825.1"/>
    </source>
</evidence>
<feature type="region of interest" description="Disordered" evidence="1">
    <location>
        <begin position="62"/>
        <end position="97"/>
    </location>
</feature>
<accession>A0AAV4NKG5</accession>
<name>A0AAV4NKG5_CAEEX</name>
<sequence>MTNGHRKVIKRIQNRRRFKDRNVASGKCPISFQELQQPHKTICHQEPVRDLTESASQKFNFSRRDLSSPTTSFRQVGGSWLREGNDTGVDGRGRQDD</sequence>
<comment type="caution">
    <text evidence="2">The sequence shown here is derived from an EMBL/GenBank/DDBJ whole genome shotgun (WGS) entry which is preliminary data.</text>
</comment>